<evidence type="ECO:0000313" key="2">
    <source>
        <dbReference type="EMBL" id="KAG7462698.1"/>
    </source>
</evidence>
<feature type="compositionally biased region" description="Pro residues" evidence="1">
    <location>
        <begin position="1933"/>
        <end position="1951"/>
    </location>
</feature>
<feature type="compositionally biased region" description="Basic and acidic residues" evidence="1">
    <location>
        <begin position="481"/>
        <end position="493"/>
    </location>
</feature>
<dbReference type="EMBL" id="JAFDVH010000016">
    <property type="protein sequence ID" value="KAG7462698.1"/>
    <property type="molecule type" value="Genomic_DNA"/>
</dbReference>
<dbReference type="OrthoDB" id="10255048at2759"/>
<organism evidence="2 3">
    <name type="scientific">Megalops atlanticus</name>
    <name type="common">Tarpon</name>
    <name type="synonym">Clupea gigantea</name>
    <dbReference type="NCBI Taxonomy" id="7932"/>
    <lineage>
        <taxon>Eukaryota</taxon>
        <taxon>Metazoa</taxon>
        <taxon>Chordata</taxon>
        <taxon>Craniata</taxon>
        <taxon>Vertebrata</taxon>
        <taxon>Euteleostomi</taxon>
        <taxon>Actinopterygii</taxon>
        <taxon>Neopterygii</taxon>
        <taxon>Teleostei</taxon>
        <taxon>Elopiformes</taxon>
        <taxon>Megalopidae</taxon>
        <taxon>Megalops</taxon>
    </lineage>
</organism>
<feature type="compositionally biased region" description="Basic and acidic residues" evidence="1">
    <location>
        <begin position="277"/>
        <end position="291"/>
    </location>
</feature>
<feature type="compositionally biased region" description="Polar residues" evidence="1">
    <location>
        <begin position="1815"/>
        <end position="1827"/>
    </location>
</feature>
<evidence type="ECO:0000313" key="3">
    <source>
        <dbReference type="Proteomes" id="UP001046870"/>
    </source>
</evidence>
<gene>
    <name evidence="2" type="ORF">MATL_G00187550</name>
</gene>
<feature type="compositionally biased region" description="Polar residues" evidence="1">
    <location>
        <begin position="1010"/>
        <end position="1023"/>
    </location>
</feature>
<feature type="compositionally biased region" description="Basic and acidic residues" evidence="1">
    <location>
        <begin position="1335"/>
        <end position="1358"/>
    </location>
</feature>
<feature type="compositionally biased region" description="Low complexity" evidence="1">
    <location>
        <begin position="1056"/>
        <end position="1072"/>
    </location>
</feature>
<feature type="compositionally biased region" description="Low complexity" evidence="1">
    <location>
        <begin position="144"/>
        <end position="163"/>
    </location>
</feature>
<feature type="compositionally biased region" description="Basic and acidic residues" evidence="1">
    <location>
        <begin position="771"/>
        <end position="796"/>
    </location>
</feature>
<feature type="compositionally biased region" description="Basic and acidic residues" evidence="1">
    <location>
        <begin position="1044"/>
        <end position="1054"/>
    </location>
</feature>
<feature type="compositionally biased region" description="Polar residues" evidence="1">
    <location>
        <begin position="1217"/>
        <end position="1227"/>
    </location>
</feature>
<feature type="compositionally biased region" description="Basic and acidic residues" evidence="1">
    <location>
        <begin position="430"/>
        <end position="440"/>
    </location>
</feature>
<dbReference type="Proteomes" id="UP001046870">
    <property type="component" value="Chromosome 16"/>
</dbReference>
<sequence length="1993" mass="207699">MASLLVPHPGGDAPPAHKIDRCLSVALPPDTDDEEEETLKRASIKGDPVSSTPPVPVGPQQPCTDSGTGGPHDPKSGPETPHRNHPATEGVKNGKNAPATSAEAAAIDPRPGWKGAGVSSDAHTDRENALPGSRSPAGEESTLEEASAAAAALPLTTPTMPEMIECEGDKERVAEAAAAETGERAEESTKRSSSPAARLEETQIITDRHSSPSLILEETARSPAKEEEADGAGLEASEGETLPGCCVRMPHNSEESEGKGGGGMQSHSPGTDARSLAGEREGERAPIHQDDQSDISPPPGLPERDCQEDRAGGKEREREGEGGREVGNRDSLERADEQISLRHTAEPACGGAASEPATRTTARQPEQLARDERVTRPPHEVSESTSESQCEDELTVSTDSATGSSSLQPFSELSTCGSDPLQLLLTQTNSEHRTTGTEEKPEGEELVLLGKGHNAEQERFVAAAPQTLQTAAIEAPPGGVDTKRDSGDLKKDSVVLNSSSLTPSQPPVGVRRPSGDSHSQQVLPSCDPQAQGELRGPGKTSAKTTATQPGDFPVSMKDSVGRSGGEERVEATAEESASKSTGDASPAVPGSCASLPPLTVHESLRHPVMESSSTLQEFSSLQRQETPPHPSPGPTAPSGSRPELEEPAKPMPQSSEEVGRVTNGEEGGEAAGSRDAELSHGKELSDEVTFTGSEKQTASDTLGPMRDRGRSDTSSLPPAAECQGADPAEAGPEEGQRAKVKVTEGAQEEAKVVGGDLKGGSVSVSMQEGPKSTKEDSERLKDDNSLHERTAQHDVPVDILSEPEKPLCSLPSASSALSPDKMESPAEPQTIPPSSSPPALPTQAPRPEENKMAETGTSAPEPRGLHPALSTGVKGDPQPHSVIMPPGPLLIPWETTTDSDLPSATEREPSSTPASKGVTQVNSLSPDTWTQTPASEMVAHDANDSLSNEEKGCNELLSVSSQSVSDRRQDDVSQFPISTVNGDMGACRVSAPEETPGSERHQTDSGLPMPSQSTSFCSDSGTDVATGEIQDKKEAVTLNVIGEPPKETPLDTKTDATSPQPSSTAPFPAAPSLRAESLNVQPDRKAEPVTVGPEHRAELPTTQLLCTHTEGKQSEAEEKQAGMAKKQGETEEKLTEMEQKQGDICTAERQKQEEAHAQEEKGVAITPSDTRLVPAGLGSLDEVAGQNGGLSQGEHLFLDQDLSSAASTVTHSASLTQESSTALSQSDLAPPQKIEPQQQRQQQELGLSYATEGLSCEERVSCEGARSDGVGADAVFSDAPVSRPSGETQGVLSSQGSAMQPGNVSEQRGDDGGTGREGGRQSEGRQQADITALRGDSDVTEHEPVPESGTDIRLKGKYDMTSTDKVTSGSYAEAERAEEQSTTSEPLTPTSGSDSSGQRSEGKGQEGETLTPACEDKQVKAELRCNIAASVTMTPAKCDVLSLVSEDKSQEGLCATETGSTSLSQTAEAPCYDPANPSSFVGGLDQSLQVVAGCAIQHGAQERLEPQTDVEHTPAPSLTTPQLVEQSAQKGPALGEFPATDSPSPPHLGTGRAAEHVESSPPPAGTEGKSVGEALREEAMAGSRDSALSPSPAGRDTNAMQGARAELSEPEGPVTGQEFDNDRGAGAPAQINDCAPQIDGVTLELKQVRAGTCVTPPSETSAADHLAVSLGASSGDQVNSDLNSTQSTLDRVGQPGGKMSDGAQVEVAQDSETTPSRSVAEVTAPVKELTSARELSGLPQAGDSQSEPITESAGSVVQILRDSVSLSAGSQIQPTSVGTATDRHSQSQQIAGSTDSDGSSQTHAVSESTDPDGDSQAQHVSGDTNWLIQALRDAASLSQTEEQHRAHNIEQAIDHSRPIQTLPSPQADLEFRTPTEEVAPAVGQSDEQPENRSSLIGQAEEGDRTPVSPAPPEDHDPQPSLPAHLLRDGAEFPTPPPTPPERCPPTPPASAPPELQTPVPAPSAPDPQPDSPVLQPKGPADTLLAPSQNVPHR</sequence>
<feature type="compositionally biased region" description="Polar residues" evidence="1">
    <location>
        <begin position="1516"/>
        <end position="1529"/>
    </location>
</feature>
<reference evidence="2" key="1">
    <citation type="submission" date="2021-01" db="EMBL/GenBank/DDBJ databases">
        <authorList>
            <person name="Zahm M."/>
            <person name="Roques C."/>
            <person name="Cabau C."/>
            <person name="Klopp C."/>
            <person name="Donnadieu C."/>
            <person name="Jouanno E."/>
            <person name="Lampietro C."/>
            <person name="Louis A."/>
            <person name="Herpin A."/>
            <person name="Echchiki A."/>
            <person name="Berthelot C."/>
            <person name="Parey E."/>
            <person name="Roest-Crollius H."/>
            <person name="Braasch I."/>
            <person name="Postlethwait J."/>
            <person name="Bobe J."/>
            <person name="Montfort J."/>
            <person name="Bouchez O."/>
            <person name="Begum T."/>
            <person name="Mejri S."/>
            <person name="Adams A."/>
            <person name="Chen W.-J."/>
            <person name="Guiguen Y."/>
        </authorList>
    </citation>
    <scope>NUCLEOTIDE SEQUENCE</scope>
    <source>
        <strain evidence="2">YG-15Mar2019-1</strain>
        <tissue evidence="2">Brain</tissue>
    </source>
</reference>
<feature type="compositionally biased region" description="Polar residues" evidence="1">
    <location>
        <begin position="1764"/>
        <end position="1779"/>
    </location>
</feature>
<feature type="compositionally biased region" description="Polar residues" evidence="1">
    <location>
        <begin position="1786"/>
        <end position="1808"/>
    </location>
</feature>
<feature type="region of interest" description="Disordered" evidence="1">
    <location>
        <begin position="27"/>
        <end position="444"/>
    </location>
</feature>
<keyword evidence="3" id="KW-1185">Reference proteome</keyword>
<feature type="compositionally biased region" description="Polar residues" evidence="1">
    <location>
        <begin position="1360"/>
        <end position="1370"/>
    </location>
</feature>
<feature type="compositionally biased region" description="Polar residues" evidence="1">
    <location>
        <begin position="1742"/>
        <end position="1755"/>
    </location>
</feature>
<feature type="compositionally biased region" description="Polar residues" evidence="1">
    <location>
        <begin position="1285"/>
        <end position="1305"/>
    </location>
</feature>
<feature type="compositionally biased region" description="Basic and acidic residues" evidence="1">
    <location>
        <begin position="1307"/>
        <end position="1323"/>
    </location>
</feature>
<feature type="compositionally biased region" description="Low complexity" evidence="1">
    <location>
        <begin position="809"/>
        <end position="819"/>
    </location>
</feature>
<accession>A0A9D3PPQ9</accession>
<feature type="compositionally biased region" description="Polar residues" evidence="1">
    <location>
        <begin position="1380"/>
        <end position="1399"/>
    </location>
</feature>
<feature type="compositionally biased region" description="Basic and acidic residues" evidence="1">
    <location>
        <begin position="72"/>
        <end position="82"/>
    </location>
</feature>
<proteinExistence type="predicted"/>
<feature type="compositionally biased region" description="Basic and acidic residues" evidence="1">
    <location>
        <begin position="181"/>
        <end position="190"/>
    </location>
</feature>
<feature type="compositionally biased region" description="Basic and acidic residues" evidence="1">
    <location>
        <begin position="302"/>
        <end position="345"/>
    </location>
</feature>
<feature type="region of interest" description="Disordered" evidence="1">
    <location>
        <begin position="467"/>
        <end position="1192"/>
    </location>
</feature>
<name>A0A9D3PPQ9_MEGAT</name>
<feature type="compositionally biased region" description="Basic and acidic residues" evidence="1">
    <location>
        <begin position="1082"/>
        <end position="1098"/>
    </location>
</feature>
<feature type="region of interest" description="Disordered" evidence="1">
    <location>
        <begin position="1672"/>
        <end position="1993"/>
    </location>
</feature>
<feature type="compositionally biased region" description="Polar residues" evidence="1">
    <location>
        <begin position="910"/>
        <end position="934"/>
    </location>
</feature>
<protein>
    <submittedName>
        <fullName evidence="2">Uncharacterized protein</fullName>
    </submittedName>
</protein>
<feature type="compositionally biased region" description="Pro residues" evidence="1">
    <location>
        <begin position="1959"/>
        <end position="1970"/>
    </location>
</feature>
<feature type="compositionally biased region" description="Low complexity" evidence="1">
    <location>
        <begin position="1205"/>
        <end position="1216"/>
    </location>
</feature>
<feature type="region of interest" description="Disordered" evidence="1">
    <location>
        <begin position="1"/>
        <end position="20"/>
    </location>
</feature>
<evidence type="ECO:0000256" key="1">
    <source>
        <dbReference type="SAM" id="MobiDB-lite"/>
    </source>
</evidence>
<feature type="compositionally biased region" description="Basic and acidic residues" evidence="1">
    <location>
        <begin position="1502"/>
        <end position="1512"/>
    </location>
</feature>
<feature type="compositionally biased region" description="Polar residues" evidence="1">
    <location>
        <begin position="610"/>
        <end position="625"/>
    </location>
</feature>
<feature type="compositionally biased region" description="Polar residues" evidence="1">
    <location>
        <begin position="1672"/>
        <end position="1689"/>
    </location>
</feature>
<feature type="compositionally biased region" description="Pro residues" evidence="1">
    <location>
        <begin position="830"/>
        <end position="840"/>
    </location>
</feature>
<feature type="compositionally biased region" description="Basic and acidic residues" evidence="1">
    <location>
        <begin position="368"/>
        <end position="382"/>
    </location>
</feature>
<feature type="region of interest" description="Disordered" evidence="1">
    <location>
        <begin position="1205"/>
        <end position="1246"/>
    </location>
</feature>
<feature type="compositionally biased region" description="Basic and acidic residues" evidence="1">
    <location>
        <begin position="672"/>
        <end position="685"/>
    </location>
</feature>
<feature type="compositionally biased region" description="Polar residues" evidence="1">
    <location>
        <begin position="688"/>
        <end position="700"/>
    </location>
</feature>
<feature type="compositionally biased region" description="Polar residues" evidence="1">
    <location>
        <begin position="395"/>
        <end position="417"/>
    </location>
</feature>
<feature type="region of interest" description="Disordered" evidence="1">
    <location>
        <begin position="1502"/>
        <end position="1633"/>
    </location>
</feature>
<feature type="compositionally biased region" description="Basic and acidic residues" evidence="1">
    <location>
        <begin position="198"/>
        <end position="210"/>
    </location>
</feature>
<feature type="compositionally biased region" description="Basic and acidic residues" evidence="1">
    <location>
        <begin position="1109"/>
        <end position="1162"/>
    </location>
</feature>
<feature type="region of interest" description="Disordered" evidence="1">
    <location>
        <begin position="1262"/>
        <end position="1415"/>
    </location>
</feature>
<comment type="caution">
    <text evidence="2">The sequence shown here is derived from an EMBL/GenBank/DDBJ whole genome shotgun (WGS) entry which is preliminary data.</text>
</comment>
<feature type="compositionally biased region" description="Basic and acidic residues" evidence="1">
    <location>
        <begin position="938"/>
        <end position="953"/>
    </location>
</feature>
<feature type="compositionally biased region" description="Low complexity" evidence="1">
    <location>
        <begin position="1230"/>
        <end position="1243"/>
    </location>
</feature>
<feature type="compositionally biased region" description="Basic and acidic residues" evidence="1">
    <location>
        <begin position="1841"/>
        <end position="1857"/>
    </location>
</feature>